<sequence length="398" mass="45741">MNNKRIQEIIDHSFLKVMLQDDAITDIRFNGTHLWVQYNDKPYQMASIQPKEEEVRRLVKSMAMEQKKDITDSEPILDTDFEYLRINAVHESVSPDGTTLAVRVSRPRLAVRNIQEMLPKISYEKSTPIVVDKTEINKNPVASLLKVLVLAGSNIMISGITGTGKTELQKLLVGLIPNNQKINLLEDTRDSHIKALYPDKDIMSWQTLTSEDREKKVTMQDLVKASLRNNPDWIIVAETRGAESSDMLDGAKTGHSIVTTVHAKNAMRIPSRFIPMIKQSPAYQTIDEQIIGKEITELFRFGMHLQLEFVNNKAIRRIKEIVEYTDYTPSGVVGRHLYKYQEVYDPKSKLYVPKETINPLSNETLTMLEDKKLFHLLPDEFIKSDYKKVWNGVTIERR</sequence>
<dbReference type="EMBL" id="JBHUEO010000002">
    <property type="protein sequence ID" value="MFD1705223.1"/>
    <property type="molecule type" value="Genomic_DNA"/>
</dbReference>
<dbReference type="Gene3D" id="3.40.50.300">
    <property type="entry name" value="P-loop containing nucleotide triphosphate hydrolases"/>
    <property type="match status" value="1"/>
</dbReference>
<reference evidence="4" key="1">
    <citation type="journal article" date="2019" name="Int. J. Syst. Evol. Microbiol.">
        <title>The Global Catalogue of Microorganisms (GCM) 10K type strain sequencing project: providing services to taxonomists for standard genome sequencing and annotation.</title>
        <authorList>
            <consortium name="The Broad Institute Genomics Platform"/>
            <consortium name="The Broad Institute Genome Sequencing Center for Infectious Disease"/>
            <person name="Wu L."/>
            <person name="Ma J."/>
        </authorList>
    </citation>
    <scope>NUCLEOTIDE SEQUENCE [LARGE SCALE GENOMIC DNA]</scope>
    <source>
        <strain evidence="4">CGMCC 1.12295</strain>
    </source>
</reference>
<keyword evidence="4" id="KW-1185">Reference proteome</keyword>
<organism evidence="3 4">
    <name type="scientific">Siminovitchia sediminis</name>
    <dbReference type="NCBI Taxonomy" id="1274353"/>
    <lineage>
        <taxon>Bacteria</taxon>
        <taxon>Bacillati</taxon>
        <taxon>Bacillota</taxon>
        <taxon>Bacilli</taxon>
        <taxon>Bacillales</taxon>
        <taxon>Bacillaceae</taxon>
        <taxon>Siminovitchia</taxon>
    </lineage>
</organism>
<dbReference type="SUPFAM" id="SSF52540">
    <property type="entry name" value="P-loop containing nucleoside triphosphate hydrolases"/>
    <property type="match status" value="1"/>
</dbReference>
<protein>
    <submittedName>
        <fullName evidence="3">ATPase, T2SS/T4P/T4SS family</fullName>
    </submittedName>
</protein>
<name>A0ABW4KGF5_9BACI</name>
<dbReference type="PANTHER" id="PTHR30486">
    <property type="entry name" value="TWITCHING MOTILITY PROTEIN PILT"/>
    <property type="match status" value="1"/>
</dbReference>
<dbReference type="CDD" id="cd01130">
    <property type="entry name" value="VirB11-like_ATPase"/>
    <property type="match status" value="1"/>
</dbReference>
<comment type="caution">
    <text evidence="3">The sequence shown here is derived from an EMBL/GenBank/DDBJ whole genome shotgun (WGS) entry which is preliminary data.</text>
</comment>
<evidence type="ECO:0000313" key="4">
    <source>
        <dbReference type="Proteomes" id="UP001597301"/>
    </source>
</evidence>
<evidence type="ECO:0000259" key="2">
    <source>
        <dbReference type="Pfam" id="PF00437"/>
    </source>
</evidence>
<proteinExistence type="inferred from homology"/>
<dbReference type="PANTHER" id="PTHR30486:SF6">
    <property type="entry name" value="TYPE IV PILUS RETRACTATION ATPASE PILT"/>
    <property type="match status" value="1"/>
</dbReference>
<dbReference type="Proteomes" id="UP001597301">
    <property type="component" value="Unassembled WGS sequence"/>
</dbReference>
<dbReference type="InterPro" id="IPR050921">
    <property type="entry name" value="T4SS_GSP_E_ATPase"/>
</dbReference>
<gene>
    <name evidence="3" type="ORF">ACFSCZ_00475</name>
</gene>
<evidence type="ECO:0000313" key="3">
    <source>
        <dbReference type="EMBL" id="MFD1705223.1"/>
    </source>
</evidence>
<feature type="domain" description="Bacterial type II secretion system protein E" evidence="2">
    <location>
        <begin position="7"/>
        <end position="277"/>
    </location>
</feature>
<evidence type="ECO:0000256" key="1">
    <source>
        <dbReference type="ARBA" id="ARBA00006611"/>
    </source>
</evidence>
<comment type="similarity">
    <text evidence="1">Belongs to the GSP E family.</text>
</comment>
<dbReference type="InterPro" id="IPR001482">
    <property type="entry name" value="T2SS/T4SS_dom"/>
</dbReference>
<dbReference type="Pfam" id="PF00437">
    <property type="entry name" value="T2SSE"/>
    <property type="match status" value="1"/>
</dbReference>
<dbReference type="Gene3D" id="3.30.450.380">
    <property type="match status" value="1"/>
</dbReference>
<accession>A0ABW4KGF5</accession>
<dbReference type="InterPro" id="IPR027417">
    <property type="entry name" value="P-loop_NTPase"/>
</dbReference>
<dbReference type="RefSeq" id="WP_380771474.1">
    <property type="nucleotide sequence ID" value="NZ_JBHUEO010000002.1"/>
</dbReference>